<evidence type="ECO:0000256" key="6">
    <source>
        <dbReference type="ARBA" id="ARBA00023136"/>
    </source>
</evidence>
<reference evidence="14 15" key="1">
    <citation type="journal article" date="2020" name="Int. J. Syst. Evol. Microbiol.">
        <title>Novel acetic acid bacteria from cider fermentations: Acetobacter conturbans sp. nov. and Acetobacter fallax sp. nov.</title>
        <authorList>
            <person name="Sombolestani A.S."/>
            <person name="Cleenwerck I."/>
            <person name="Cnockaert M."/>
            <person name="Borremans W."/>
            <person name="Wieme A.D."/>
            <person name="De Vuyst L."/>
            <person name="Vandamme P."/>
        </authorList>
    </citation>
    <scope>NUCLEOTIDE SEQUENCE [LARGE SCALE GENOMIC DNA]</scope>
    <source>
        <strain evidence="14 15">LMG 1627</strain>
    </source>
</reference>
<dbReference type="PANTHER" id="PTHR32552">
    <property type="entry name" value="FERRICHROME IRON RECEPTOR-RELATED"/>
    <property type="match status" value="1"/>
</dbReference>
<evidence type="ECO:0000256" key="8">
    <source>
        <dbReference type="PROSITE-ProRule" id="PRU01360"/>
    </source>
</evidence>
<keyword evidence="14" id="KW-0675">Receptor</keyword>
<evidence type="ECO:0000256" key="2">
    <source>
        <dbReference type="ARBA" id="ARBA00022448"/>
    </source>
</evidence>
<organism evidence="14 15">
    <name type="scientific">Acetobacter conturbans</name>
    <dbReference type="NCBI Taxonomy" id="1737472"/>
    <lineage>
        <taxon>Bacteria</taxon>
        <taxon>Pseudomonadati</taxon>
        <taxon>Pseudomonadota</taxon>
        <taxon>Alphaproteobacteria</taxon>
        <taxon>Acetobacterales</taxon>
        <taxon>Acetobacteraceae</taxon>
        <taxon>Acetobacter</taxon>
    </lineage>
</organism>
<dbReference type="InterPro" id="IPR000531">
    <property type="entry name" value="Beta-barrel_TonB"/>
</dbReference>
<evidence type="ECO:0000256" key="11">
    <source>
        <dbReference type="SAM" id="SignalP"/>
    </source>
</evidence>
<dbReference type="CDD" id="cd01347">
    <property type="entry name" value="ligand_gated_channel"/>
    <property type="match status" value="1"/>
</dbReference>
<sequence>MTNRFIRHTFRPAPLTTGLTLACSALHPQAADAATTAKSRHHRPVVHKTVVAAQTPKTPAVSAAGAQTPVTATGTGARSINTGSEVRKTSIASEDVVVRGRGMNVLNEDMGFGRMPQDVLHTPQTVNVVPKLLMEQQNVKSLEEALRNVPGITASVGEGEGGMSGDQFLIRGFQAQNDIYENGLRDFGVYTRDSFDYDHVAVIKGPSSEVFGNGTTGGAINISTKVARLGNSYGGTFSGGSGSYYRGTLDVNQQIGEHTAVRITGMGNENDVVGRDDVYSHRWGIAPSIGFGLGTKTTFTLEYFHQSDNRIPDYGVPVVTKPGATVGKPATEYGLNRNNWYGTTYDQDDSAVDMLTARFKHQMNEHITFFDDLRGGMYSRYFSASQPGCSATCQLDFFTDPSAATVDRRGPLGGPEPYQQNDWSVQNVFSTMANFNTGSIRHQILAGIDIMHVYDRRKNYAYNYNGVNGTQTDTTSLINPSASEPGLVLGKLGQYQYDLVNIKNGVGQKLYKTGEATDVGAFFSDQAWLTPWFSIKAGFRWDHWNSHYSATDGVGTTNTYLGQQQNTFNPNVSLMYTPTDDAMLYFTWSESTTPLGLYVTNSSEPLTSTTSKMHPERSNLYEVGGKYNAFHGRMGFTLSAFRLEKSNAILGSDGDSSVVASSDRQRNQGIEMSVSGEIMKNWQVIGTYAYYDATTTWSATPSNVGNRVIYVPKNSATLWSTYTVAPGSAWNLTFGGGLTWRQSVWLNAANTARVPANFDWSAVISHSFLNNHWRVAMNGYNLANRLNYTSLFSDRAVPAPGRSFLFALSTHY</sequence>
<dbReference type="Pfam" id="PF07715">
    <property type="entry name" value="Plug"/>
    <property type="match status" value="1"/>
</dbReference>
<comment type="subcellular location">
    <subcellularLocation>
        <location evidence="1 8">Cell outer membrane</location>
        <topology evidence="1 8">Multi-pass membrane protein</topology>
    </subcellularLocation>
</comment>
<evidence type="ECO:0000256" key="5">
    <source>
        <dbReference type="ARBA" id="ARBA00023077"/>
    </source>
</evidence>
<keyword evidence="6 8" id="KW-0472">Membrane</keyword>
<evidence type="ECO:0000313" key="15">
    <source>
        <dbReference type="Proteomes" id="UP000631653"/>
    </source>
</evidence>
<dbReference type="InterPro" id="IPR036942">
    <property type="entry name" value="Beta-barrel_TonB_sf"/>
</dbReference>
<evidence type="ECO:0000256" key="4">
    <source>
        <dbReference type="ARBA" id="ARBA00022692"/>
    </source>
</evidence>
<keyword evidence="15" id="KW-1185">Reference proteome</keyword>
<dbReference type="PROSITE" id="PS52016">
    <property type="entry name" value="TONB_DEPENDENT_REC_3"/>
    <property type="match status" value="1"/>
</dbReference>
<keyword evidence="3 8" id="KW-1134">Transmembrane beta strand</keyword>
<dbReference type="Proteomes" id="UP000631653">
    <property type="component" value="Unassembled WGS sequence"/>
</dbReference>
<name>A0ABX0K545_9PROT</name>
<evidence type="ECO:0000256" key="10">
    <source>
        <dbReference type="SAM" id="MobiDB-lite"/>
    </source>
</evidence>
<keyword evidence="11" id="KW-0732">Signal</keyword>
<dbReference type="EMBL" id="WOSY01000006">
    <property type="protein sequence ID" value="NHN88554.1"/>
    <property type="molecule type" value="Genomic_DNA"/>
</dbReference>
<feature type="domain" description="TonB-dependent receptor plug" evidence="13">
    <location>
        <begin position="120"/>
        <end position="219"/>
    </location>
</feature>
<keyword evidence="2 8" id="KW-0813">Transport</keyword>
<comment type="similarity">
    <text evidence="8 9">Belongs to the TonB-dependent receptor family.</text>
</comment>
<protein>
    <submittedName>
        <fullName evidence="14">TonB-dependent receptor</fullName>
    </submittedName>
</protein>
<dbReference type="Gene3D" id="2.40.170.20">
    <property type="entry name" value="TonB-dependent receptor, beta-barrel domain"/>
    <property type="match status" value="1"/>
</dbReference>
<gene>
    <name evidence="14" type="ORF">GOB81_07910</name>
</gene>
<keyword evidence="4 8" id="KW-0812">Transmembrane</keyword>
<dbReference type="InterPro" id="IPR039426">
    <property type="entry name" value="TonB-dep_rcpt-like"/>
</dbReference>
<evidence type="ECO:0000256" key="1">
    <source>
        <dbReference type="ARBA" id="ARBA00004571"/>
    </source>
</evidence>
<feature type="chain" id="PRO_5045421315" evidence="11">
    <location>
        <begin position="34"/>
        <end position="812"/>
    </location>
</feature>
<dbReference type="SUPFAM" id="SSF56935">
    <property type="entry name" value="Porins"/>
    <property type="match status" value="1"/>
</dbReference>
<dbReference type="PROSITE" id="PS51257">
    <property type="entry name" value="PROKAR_LIPOPROTEIN"/>
    <property type="match status" value="1"/>
</dbReference>
<evidence type="ECO:0000256" key="3">
    <source>
        <dbReference type="ARBA" id="ARBA00022452"/>
    </source>
</evidence>
<dbReference type="InterPro" id="IPR012910">
    <property type="entry name" value="Plug_dom"/>
</dbReference>
<proteinExistence type="inferred from homology"/>
<dbReference type="RefSeq" id="WP_173569853.1">
    <property type="nucleotide sequence ID" value="NZ_WOSY01000006.1"/>
</dbReference>
<dbReference type="Gene3D" id="2.170.130.10">
    <property type="entry name" value="TonB-dependent receptor, plug domain"/>
    <property type="match status" value="1"/>
</dbReference>
<feature type="domain" description="TonB-dependent receptor-like beta-barrel" evidence="12">
    <location>
        <begin position="293"/>
        <end position="782"/>
    </location>
</feature>
<dbReference type="InterPro" id="IPR037066">
    <property type="entry name" value="Plug_dom_sf"/>
</dbReference>
<evidence type="ECO:0000256" key="7">
    <source>
        <dbReference type="ARBA" id="ARBA00023237"/>
    </source>
</evidence>
<dbReference type="PANTHER" id="PTHR32552:SF83">
    <property type="entry name" value="BLR3904 PROTEIN"/>
    <property type="match status" value="1"/>
</dbReference>
<feature type="signal peptide" evidence="11">
    <location>
        <begin position="1"/>
        <end position="33"/>
    </location>
</feature>
<keyword evidence="7 8" id="KW-0998">Cell outer membrane</keyword>
<evidence type="ECO:0000259" key="13">
    <source>
        <dbReference type="Pfam" id="PF07715"/>
    </source>
</evidence>
<accession>A0ABX0K545</accession>
<dbReference type="Pfam" id="PF00593">
    <property type="entry name" value="TonB_dep_Rec_b-barrel"/>
    <property type="match status" value="1"/>
</dbReference>
<evidence type="ECO:0000313" key="14">
    <source>
        <dbReference type="EMBL" id="NHN88554.1"/>
    </source>
</evidence>
<evidence type="ECO:0000259" key="12">
    <source>
        <dbReference type="Pfam" id="PF00593"/>
    </source>
</evidence>
<feature type="compositionally biased region" description="Polar residues" evidence="10">
    <location>
        <begin position="68"/>
        <end position="80"/>
    </location>
</feature>
<feature type="region of interest" description="Disordered" evidence="10">
    <location>
        <begin position="57"/>
        <end position="80"/>
    </location>
</feature>
<evidence type="ECO:0000256" key="9">
    <source>
        <dbReference type="RuleBase" id="RU003357"/>
    </source>
</evidence>
<comment type="caution">
    <text evidence="14">The sequence shown here is derived from an EMBL/GenBank/DDBJ whole genome shotgun (WGS) entry which is preliminary data.</text>
</comment>
<keyword evidence="5 9" id="KW-0798">TonB box</keyword>